<dbReference type="WBParaSite" id="MCU_008155-RB">
    <property type="protein sequence ID" value="MCU_008155-RB"/>
    <property type="gene ID" value="MCU_008155"/>
</dbReference>
<keyword evidence="2" id="KW-1133">Transmembrane helix</keyword>
<evidence type="ECO:0000256" key="1">
    <source>
        <dbReference type="SAM" id="MobiDB-lite"/>
    </source>
</evidence>
<organism evidence="3">
    <name type="scientific">Mesocestoides corti</name>
    <name type="common">Flatworm</name>
    <dbReference type="NCBI Taxonomy" id="53468"/>
    <lineage>
        <taxon>Eukaryota</taxon>
        <taxon>Metazoa</taxon>
        <taxon>Spiralia</taxon>
        <taxon>Lophotrochozoa</taxon>
        <taxon>Platyhelminthes</taxon>
        <taxon>Cestoda</taxon>
        <taxon>Eucestoda</taxon>
        <taxon>Cyclophyllidea</taxon>
        <taxon>Mesocestoididae</taxon>
        <taxon>Mesocestoides</taxon>
    </lineage>
</organism>
<feature type="region of interest" description="Disordered" evidence="1">
    <location>
        <begin position="1"/>
        <end position="58"/>
    </location>
</feature>
<evidence type="ECO:0000313" key="3">
    <source>
        <dbReference type="WBParaSite" id="MCU_008155-RB"/>
    </source>
</evidence>
<dbReference type="AlphaFoldDB" id="A0A5K3FG29"/>
<feature type="transmembrane region" description="Helical" evidence="2">
    <location>
        <begin position="83"/>
        <end position="103"/>
    </location>
</feature>
<reference evidence="3" key="1">
    <citation type="submission" date="2019-11" db="UniProtKB">
        <authorList>
            <consortium name="WormBaseParasite"/>
        </authorList>
    </citation>
    <scope>IDENTIFICATION</scope>
</reference>
<accession>A0A5K3FG29</accession>
<feature type="compositionally biased region" description="Low complexity" evidence="1">
    <location>
        <begin position="31"/>
        <end position="53"/>
    </location>
</feature>
<keyword evidence="2" id="KW-0472">Membrane</keyword>
<feature type="compositionally biased region" description="Basic and acidic residues" evidence="1">
    <location>
        <begin position="1"/>
        <end position="16"/>
    </location>
</feature>
<proteinExistence type="predicted"/>
<keyword evidence="2" id="KW-0812">Transmembrane</keyword>
<name>A0A5K3FG29_MESCO</name>
<evidence type="ECO:0000256" key="2">
    <source>
        <dbReference type="SAM" id="Phobius"/>
    </source>
</evidence>
<sequence>MPSRAQMEESSPRDPSDIPSGEMPPPPTPKLIPTAPVASTSPTSFAASSAPPAKNLSTNAKIQDQVKVVINDLAKKLHVPPSAVIAMVVGFILFILLILYCLCKRGLIKRRRKEKASKKKVDMKSVQLLGKQLGKDQGDLEALEENMEDNEGVTEKEKQNLGKLQFSLDYDFTKGETLVSV</sequence>
<protein>
    <submittedName>
        <fullName evidence="3">Synaptotagmin</fullName>
    </submittedName>
</protein>